<organism evidence="2">
    <name type="scientific">viral metagenome</name>
    <dbReference type="NCBI Taxonomy" id="1070528"/>
    <lineage>
        <taxon>unclassified sequences</taxon>
        <taxon>metagenomes</taxon>
        <taxon>organismal metagenomes</taxon>
    </lineage>
</organism>
<keyword evidence="1" id="KW-0812">Transmembrane</keyword>
<evidence type="ECO:0008006" key="3">
    <source>
        <dbReference type="Google" id="ProtNLM"/>
    </source>
</evidence>
<dbReference type="EMBL" id="MN740589">
    <property type="protein sequence ID" value="QHU35400.1"/>
    <property type="molecule type" value="Genomic_DNA"/>
</dbReference>
<dbReference type="AlphaFoldDB" id="A0A6C0LYE1"/>
<evidence type="ECO:0000313" key="2">
    <source>
        <dbReference type="EMBL" id="QHU35400.1"/>
    </source>
</evidence>
<sequence>MVSHIIILLSILFLLNVYYFYVYFLPKTMKKYKTEIKKKSNIEYFQSYELNL</sequence>
<keyword evidence="1" id="KW-1133">Transmembrane helix</keyword>
<reference evidence="2" key="1">
    <citation type="journal article" date="2020" name="Nature">
        <title>Giant virus diversity and host interactions through global metagenomics.</title>
        <authorList>
            <person name="Schulz F."/>
            <person name="Roux S."/>
            <person name="Paez-Espino D."/>
            <person name="Jungbluth S."/>
            <person name="Walsh D.A."/>
            <person name="Denef V.J."/>
            <person name="McMahon K.D."/>
            <person name="Konstantinidis K.T."/>
            <person name="Eloe-Fadrosh E.A."/>
            <person name="Kyrpides N.C."/>
            <person name="Woyke T."/>
        </authorList>
    </citation>
    <scope>NUCLEOTIDE SEQUENCE</scope>
    <source>
        <strain evidence="2">GVMAG-S-1017745-26</strain>
    </source>
</reference>
<proteinExistence type="predicted"/>
<name>A0A6C0LYE1_9ZZZZ</name>
<protein>
    <recommendedName>
        <fullName evidence="3">ATP synthase F0 subunit 8</fullName>
    </recommendedName>
</protein>
<feature type="transmembrane region" description="Helical" evidence="1">
    <location>
        <begin position="6"/>
        <end position="25"/>
    </location>
</feature>
<evidence type="ECO:0000256" key="1">
    <source>
        <dbReference type="SAM" id="Phobius"/>
    </source>
</evidence>
<accession>A0A6C0LYE1</accession>
<keyword evidence="1" id="KW-0472">Membrane</keyword>